<reference evidence="2 3" key="1">
    <citation type="submission" date="2020-07" db="EMBL/GenBank/DDBJ databases">
        <title>Sequencing the genomes of 1000 actinobacteria strains.</title>
        <authorList>
            <person name="Klenk H.-P."/>
        </authorList>
    </citation>
    <scope>NUCLEOTIDE SEQUENCE [LARGE SCALE GENOMIC DNA]</scope>
    <source>
        <strain evidence="2 3">DSM 21349</strain>
    </source>
</reference>
<keyword evidence="3" id="KW-1185">Reference proteome</keyword>
<dbReference type="AlphaFoldDB" id="A0A7W3PBS7"/>
<evidence type="ECO:0000313" key="3">
    <source>
        <dbReference type="Proteomes" id="UP000580910"/>
    </source>
</evidence>
<organism evidence="2 3">
    <name type="scientific">Nocardioides ginsengisegetis</name>
    <dbReference type="NCBI Taxonomy" id="661491"/>
    <lineage>
        <taxon>Bacteria</taxon>
        <taxon>Bacillati</taxon>
        <taxon>Actinomycetota</taxon>
        <taxon>Actinomycetes</taxon>
        <taxon>Propionibacteriales</taxon>
        <taxon>Nocardioidaceae</taxon>
        <taxon>Nocardioides</taxon>
    </lineage>
</organism>
<name>A0A7W3PBS7_9ACTN</name>
<protein>
    <submittedName>
        <fullName evidence="2">Uncharacterized protein</fullName>
    </submittedName>
</protein>
<comment type="caution">
    <text evidence="2">The sequence shown here is derived from an EMBL/GenBank/DDBJ whole genome shotgun (WGS) entry which is preliminary data.</text>
</comment>
<dbReference type="Proteomes" id="UP000580910">
    <property type="component" value="Unassembled WGS sequence"/>
</dbReference>
<sequence length="76" mass="7919">MTAQSDAHLNGDCWPSQCQICQAEEDAREPLSGVYGACAGCGAIEANLVKPTGARDLSAIGEHHAYPTGYGCEFCA</sequence>
<dbReference type="RefSeq" id="WP_182541662.1">
    <property type="nucleotide sequence ID" value="NZ_JACGXA010000002.1"/>
</dbReference>
<accession>A0A7W3PBS7</accession>
<proteinExistence type="predicted"/>
<dbReference type="EMBL" id="JACGXA010000002">
    <property type="protein sequence ID" value="MBA8805584.1"/>
    <property type="molecule type" value="Genomic_DNA"/>
</dbReference>
<dbReference type="EMBL" id="JACGXA010000004">
    <property type="protein sequence ID" value="MBA8806008.1"/>
    <property type="molecule type" value="Genomic_DNA"/>
</dbReference>
<evidence type="ECO:0000313" key="1">
    <source>
        <dbReference type="EMBL" id="MBA8805584.1"/>
    </source>
</evidence>
<gene>
    <name evidence="1" type="ORF">FB382_003929</name>
    <name evidence="2" type="ORF">FB382_004359</name>
</gene>
<evidence type="ECO:0000313" key="2">
    <source>
        <dbReference type="EMBL" id="MBA8806008.1"/>
    </source>
</evidence>